<keyword evidence="7" id="KW-1185">Reference proteome</keyword>
<feature type="transmembrane region" description="Helical" evidence="5">
    <location>
        <begin position="204"/>
        <end position="226"/>
    </location>
</feature>
<dbReference type="Proteomes" id="UP000198729">
    <property type="component" value="Unassembled WGS sequence"/>
</dbReference>
<dbReference type="OrthoDB" id="8565703at2"/>
<dbReference type="STRING" id="51642.NSMM_500044"/>
<reference evidence="6 7" key="1">
    <citation type="submission" date="2016-10" db="EMBL/GenBank/DDBJ databases">
        <authorList>
            <person name="de Groot N.N."/>
        </authorList>
    </citation>
    <scope>NUCLEOTIDE SEQUENCE [LARGE SCALE GENOMIC DNA]</scope>
    <source>
        <strain evidence="6">1</strain>
    </source>
</reference>
<dbReference type="RefSeq" id="WP_090287154.1">
    <property type="nucleotide sequence ID" value="NZ_FMWO01000059.1"/>
</dbReference>
<evidence type="ECO:0000256" key="2">
    <source>
        <dbReference type="ARBA" id="ARBA00022692"/>
    </source>
</evidence>
<sequence>MSGIVNALARATVNLLHLRIFWLWIWPLLVAGIFWWMVGTYFWTPASGWIMANLPVAELRNWLEASRLQAIADGVESVINVLIFTILVIVTSMILTALFAMPGLVNFVAKRYHPDIVRAHGGTVIGSLRTVVSTFVIFILIWVVTLPLWFIGIGLLVPLLAAAYMNQRLFCYDALAEHADEKELDELLAADRPARWGLGLLTGLVQFVPILNFFSPTLTALAFIHFELDRLSKRRQAAQVVHGKPDTDQDAPSALL</sequence>
<keyword evidence="2 5" id="KW-0812">Transmembrane</keyword>
<evidence type="ECO:0000256" key="4">
    <source>
        <dbReference type="ARBA" id="ARBA00023136"/>
    </source>
</evidence>
<evidence type="ECO:0000313" key="7">
    <source>
        <dbReference type="Proteomes" id="UP000198729"/>
    </source>
</evidence>
<feature type="transmembrane region" description="Helical" evidence="5">
    <location>
        <begin position="81"/>
        <end position="109"/>
    </location>
</feature>
<comment type="subcellular location">
    <subcellularLocation>
        <location evidence="1">Membrane</location>
        <topology evidence="1">Multi-pass membrane protein</topology>
    </subcellularLocation>
</comment>
<evidence type="ECO:0000256" key="5">
    <source>
        <dbReference type="SAM" id="Phobius"/>
    </source>
</evidence>
<feature type="transmembrane region" description="Helical" evidence="5">
    <location>
        <begin position="130"/>
        <end position="160"/>
    </location>
</feature>
<dbReference type="AlphaFoldDB" id="A0A1G5SGD0"/>
<proteinExistence type="predicted"/>
<evidence type="ECO:0000256" key="1">
    <source>
        <dbReference type="ARBA" id="ARBA00004141"/>
    </source>
</evidence>
<keyword evidence="4 5" id="KW-0472">Membrane</keyword>
<dbReference type="InterPro" id="IPR059112">
    <property type="entry name" value="CysZ/EI24"/>
</dbReference>
<protein>
    <submittedName>
        <fullName evidence="6">Putative transmembrane protein</fullName>
    </submittedName>
</protein>
<accession>A0A1G5SGD0</accession>
<organism evidence="6 7">
    <name type="scientific">Nitrosomonas mobilis</name>
    <dbReference type="NCBI Taxonomy" id="51642"/>
    <lineage>
        <taxon>Bacteria</taxon>
        <taxon>Pseudomonadati</taxon>
        <taxon>Pseudomonadota</taxon>
        <taxon>Betaproteobacteria</taxon>
        <taxon>Nitrosomonadales</taxon>
        <taxon>Nitrosomonadaceae</taxon>
        <taxon>Nitrosomonas</taxon>
    </lineage>
</organism>
<dbReference type="Pfam" id="PF07264">
    <property type="entry name" value="EI24"/>
    <property type="match status" value="1"/>
</dbReference>
<evidence type="ECO:0000313" key="6">
    <source>
        <dbReference type="EMBL" id="SCZ86244.1"/>
    </source>
</evidence>
<gene>
    <name evidence="6" type="ORF">NSMM_500044</name>
</gene>
<evidence type="ECO:0000256" key="3">
    <source>
        <dbReference type="ARBA" id="ARBA00022989"/>
    </source>
</evidence>
<dbReference type="EMBL" id="FMWO01000059">
    <property type="protein sequence ID" value="SCZ86244.1"/>
    <property type="molecule type" value="Genomic_DNA"/>
</dbReference>
<feature type="transmembrane region" description="Helical" evidence="5">
    <location>
        <begin position="21"/>
        <end position="43"/>
    </location>
</feature>
<keyword evidence="3 5" id="KW-1133">Transmembrane helix</keyword>
<name>A0A1G5SGD0_9PROT</name>